<gene>
    <name evidence="1" type="ORF">P8A19_41370</name>
</gene>
<evidence type="ECO:0000313" key="2">
    <source>
        <dbReference type="Proteomes" id="UP001235744"/>
    </source>
</evidence>
<dbReference type="Proteomes" id="UP001235744">
    <property type="component" value="Chromosome"/>
</dbReference>
<evidence type="ECO:0008006" key="3">
    <source>
        <dbReference type="Google" id="ProtNLM"/>
    </source>
</evidence>
<organism evidence="1 2">
    <name type="scientific">Streptomyces poriferorum</name>
    <dbReference type="NCBI Taxonomy" id="2798799"/>
    <lineage>
        <taxon>Bacteria</taxon>
        <taxon>Bacillati</taxon>
        <taxon>Actinomycetota</taxon>
        <taxon>Actinomycetes</taxon>
        <taxon>Kitasatosporales</taxon>
        <taxon>Streptomycetaceae</taxon>
        <taxon>Streptomyces</taxon>
    </lineage>
</organism>
<proteinExistence type="predicted"/>
<reference evidence="1 2" key="1">
    <citation type="submission" date="2023-03" db="EMBL/GenBank/DDBJ databases">
        <title>Isolation and description of six Streptomyces strains from soil environments, able to metabolize different microbial glucans.</title>
        <authorList>
            <person name="Widen T."/>
            <person name="Larsbrink J."/>
        </authorList>
    </citation>
    <scope>NUCLEOTIDE SEQUENCE [LARGE SCALE GENOMIC DNA]</scope>
    <source>
        <strain evidence="1 2">Alt2</strain>
    </source>
</reference>
<sequence length="126" mass="13949">MPPYDESHPASERVGGHLVPDRRVTEMLAYTGVVDAAATLYEERGNKQLLRRTATDDRINQLWESVPLRDTIIAYALLLPSDWASVDISGPVTACRHASRAERTCRLSLRHPATTTPCPTILGLLN</sequence>
<dbReference type="RefSeq" id="WP_306068510.1">
    <property type="nucleotide sequence ID" value="NZ_CP120988.1"/>
</dbReference>
<protein>
    <recommendedName>
        <fullName evidence="3">Tn3 transposase DDE domain-containing protein</fullName>
    </recommendedName>
</protein>
<keyword evidence="2" id="KW-1185">Reference proteome</keyword>
<name>A0ABY9J0W1_9ACTN</name>
<dbReference type="EMBL" id="CP120988">
    <property type="protein sequence ID" value="WLQ61458.1"/>
    <property type="molecule type" value="Genomic_DNA"/>
</dbReference>
<accession>A0ABY9J0W1</accession>
<evidence type="ECO:0000313" key="1">
    <source>
        <dbReference type="EMBL" id="WLQ61458.1"/>
    </source>
</evidence>